<dbReference type="FunFam" id="3.40.50.920:FF:000004">
    <property type="entry name" value="2-oxoisovalerate dehydrogenase subunit beta 1, mitochondrial"/>
    <property type="match status" value="1"/>
</dbReference>
<dbReference type="GO" id="GO:0005759">
    <property type="term" value="C:mitochondrial matrix"/>
    <property type="evidence" value="ECO:0007669"/>
    <property type="project" value="UniProtKB-SubCell"/>
</dbReference>
<dbReference type="CDD" id="cd07036">
    <property type="entry name" value="TPP_PYR_E1-PDHc-beta_like"/>
    <property type="match status" value="1"/>
</dbReference>
<dbReference type="WBParaSite" id="SMUV_0000641901-mRNA-1">
    <property type="protein sequence ID" value="SMUV_0000641901-mRNA-1"/>
    <property type="gene ID" value="SMUV_0000641901"/>
</dbReference>
<dbReference type="Pfam" id="PF02780">
    <property type="entry name" value="Transketolase_C"/>
    <property type="match status" value="1"/>
</dbReference>
<keyword evidence="4" id="KW-0809">Transit peptide</keyword>
<dbReference type="GO" id="GO:0009083">
    <property type="term" value="P:branched-chain amino acid catabolic process"/>
    <property type="evidence" value="ECO:0007669"/>
    <property type="project" value="TreeGrafter"/>
</dbReference>
<comment type="function">
    <text evidence="8">Together with BCKDHA forms the heterotetrameric E1 subunit of the mitochondrial branched-chain alpha-ketoacid dehydrogenase (BCKD) complex. The BCKD complex catalyzes the multi-step oxidative decarboxylation of alpha-ketoacids derived from the branched-chain amino-acids valine, leucine and isoleucine producing CO2 and acyl-CoA which is subsequently utilized to produce energy. The E1 subunit catalyzes the first step with the decarboxylation of the alpha-ketoacid forming an enzyme-product intermediate. A reductive acylation mediated by the lipoylamide cofactor of E2 extracts the acyl group from the E1 active site for the next step of the reaction.</text>
</comment>
<name>A0A0N5AP53_9BILA</name>
<dbReference type="GO" id="GO:0007584">
    <property type="term" value="P:response to nutrient"/>
    <property type="evidence" value="ECO:0007669"/>
    <property type="project" value="TreeGrafter"/>
</dbReference>
<dbReference type="PANTHER" id="PTHR42980">
    <property type="entry name" value="2-OXOISOVALERATE DEHYDROGENASE SUBUNIT BETA-RELATED"/>
    <property type="match status" value="1"/>
</dbReference>
<dbReference type="InterPro" id="IPR029061">
    <property type="entry name" value="THDP-binding"/>
</dbReference>
<sequence length="371" mass="40742">MALRQSLLVCTELQKAVFQNCARFLSHFKYYPSKSDPALVNANLGEVRNMNLCQAVNNAMDIAMDKDSTACILGEDVAFGGVFRCTVGLLDKYGKDRVFNTPLCEQGIAGFSIGLATAGATAIAEIQFGDYIFPAFDQIVNEAAKYRYRSGNMFNCGKLTIRAASGAVGHGGLYHSQSPEGYFAHASGLKIVYPRGPIQAKGLLLSCIRDDNPCIFLEPKILYRLSAEEVPVADYTVPLSKAESVRKGKDLTMVGWGTQVHVLLEAADLAQKELGVECEVIDLQTILPWDADTVADSVCKTGRLIVSHEAPLTQGFGAEIVSTIQERCFLNLEAPITRICGWDTPFPHVYEPFYLPTKWRILEAIKKLSHF</sequence>
<keyword evidence="13" id="KW-1185">Reference proteome</keyword>
<keyword evidence="6" id="KW-0496">Mitochondrion</keyword>
<evidence type="ECO:0000256" key="4">
    <source>
        <dbReference type="ARBA" id="ARBA00022946"/>
    </source>
</evidence>
<comment type="cofactor">
    <cofactor evidence="1">
        <name>thiamine diphosphate</name>
        <dbReference type="ChEBI" id="CHEBI:58937"/>
    </cofactor>
</comment>
<evidence type="ECO:0000256" key="7">
    <source>
        <dbReference type="ARBA" id="ARBA00051764"/>
    </source>
</evidence>
<evidence type="ECO:0000256" key="8">
    <source>
        <dbReference type="ARBA" id="ARBA00057409"/>
    </source>
</evidence>
<organism evidence="13 14">
    <name type="scientific">Syphacia muris</name>
    <dbReference type="NCBI Taxonomy" id="451379"/>
    <lineage>
        <taxon>Eukaryota</taxon>
        <taxon>Metazoa</taxon>
        <taxon>Ecdysozoa</taxon>
        <taxon>Nematoda</taxon>
        <taxon>Chromadorea</taxon>
        <taxon>Rhabditida</taxon>
        <taxon>Spirurina</taxon>
        <taxon>Oxyuridomorpha</taxon>
        <taxon>Oxyuroidea</taxon>
        <taxon>Oxyuridae</taxon>
        <taxon>Syphacia</taxon>
    </lineage>
</organism>
<accession>A0A0N5AP53</accession>
<evidence type="ECO:0000313" key="13">
    <source>
        <dbReference type="Proteomes" id="UP000046393"/>
    </source>
</evidence>
<proteinExistence type="predicted"/>
<comment type="subunit">
    <text evidence="9">Heterotetramer of 2 alpha/BCKDHA and 2 beta chains/BCKDHB that forms the branched-chain alpha-keto acid decarboxylase (E1) component of the BCKD complex. The branched-chain alpha-ketoacid dehydrogenase is a large complex composed of three major building blocks E1, E2 and E3. It is organized around E2, a 24-meric cubic core composed of DBT, to which are associated 6 to 12 copies of E1, and approximately 6 copies of the dehydrogenase E3, a DLD dimer.</text>
</comment>
<evidence type="ECO:0000256" key="11">
    <source>
        <dbReference type="ARBA" id="ARBA00082400"/>
    </source>
</evidence>
<reference evidence="14" key="1">
    <citation type="submission" date="2017-02" db="UniProtKB">
        <authorList>
            <consortium name="WormBaseParasite"/>
        </authorList>
    </citation>
    <scope>IDENTIFICATION</scope>
</reference>
<dbReference type="SUPFAM" id="SSF52518">
    <property type="entry name" value="Thiamin diphosphate-binding fold (THDP-binding)"/>
    <property type="match status" value="1"/>
</dbReference>
<dbReference type="FunFam" id="3.40.50.970:FF:000001">
    <property type="entry name" value="Pyruvate dehydrogenase E1 beta subunit"/>
    <property type="match status" value="1"/>
</dbReference>
<dbReference type="InterPro" id="IPR009014">
    <property type="entry name" value="Transketo_C/PFOR_II"/>
</dbReference>
<comment type="subcellular location">
    <subcellularLocation>
        <location evidence="2">Mitochondrion matrix</location>
    </subcellularLocation>
</comment>
<dbReference type="InterPro" id="IPR005475">
    <property type="entry name" value="Transketolase-like_Pyr-bd"/>
</dbReference>
<dbReference type="Gene3D" id="3.40.50.970">
    <property type="match status" value="1"/>
</dbReference>
<evidence type="ECO:0000259" key="12">
    <source>
        <dbReference type="SMART" id="SM00861"/>
    </source>
</evidence>
<dbReference type="EC" id="1.2.4.4" evidence="3"/>
<dbReference type="Gene3D" id="3.40.50.920">
    <property type="match status" value="1"/>
</dbReference>
<feature type="domain" description="Transketolase-like pyrimidine-binding" evidence="12">
    <location>
        <begin position="50"/>
        <end position="225"/>
    </location>
</feature>
<dbReference type="Pfam" id="PF02779">
    <property type="entry name" value="Transket_pyr"/>
    <property type="match status" value="1"/>
</dbReference>
<comment type="catalytic activity">
    <reaction evidence="7">
        <text>N(6)-[(R)-lipoyl]-L-lysyl-[protein] + 3-methyl-2-oxobutanoate + H(+) = N(6)-[(R)-S(8)-2-methylpropanoyldihydrolipoyl]-L-lysyl-[protein] + CO2</text>
        <dbReference type="Rhea" id="RHEA:13457"/>
        <dbReference type="Rhea" id="RHEA-COMP:10474"/>
        <dbReference type="Rhea" id="RHEA-COMP:10497"/>
        <dbReference type="ChEBI" id="CHEBI:11851"/>
        <dbReference type="ChEBI" id="CHEBI:15378"/>
        <dbReference type="ChEBI" id="CHEBI:16526"/>
        <dbReference type="ChEBI" id="CHEBI:83099"/>
        <dbReference type="ChEBI" id="CHEBI:83142"/>
        <dbReference type="EC" id="1.2.4.4"/>
    </reaction>
    <physiologicalReaction direction="left-to-right" evidence="7">
        <dbReference type="Rhea" id="RHEA:13458"/>
    </physiologicalReaction>
</comment>
<dbReference type="STRING" id="451379.A0A0N5AP53"/>
<dbReference type="Proteomes" id="UP000046393">
    <property type="component" value="Unplaced"/>
</dbReference>
<dbReference type="InterPro" id="IPR033248">
    <property type="entry name" value="Transketolase_C"/>
</dbReference>
<protein>
    <recommendedName>
        <fullName evidence="10">2-oxoisovalerate dehydrogenase subunit beta, mitochondrial</fullName>
        <ecNumber evidence="3">1.2.4.4</ecNumber>
    </recommendedName>
    <alternativeName>
        <fullName evidence="11">Branched-chain alpha-keto acid dehydrogenase E1 component beta chain</fullName>
    </alternativeName>
</protein>
<evidence type="ECO:0000256" key="3">
    <source>
        <dbReference type="ARBA" id="ARBA00012277"/>
    </source>
</evidence>
<dbReference type="AlphaFoldDB" id="A0A0N5AP53"/>
<evidence type="ECO:0000256" key="9">
    <source>
        <dbReference type="ARBA" id="ARBA00063295"/>
    </source>
</evidence>
<evidence type="ECO:0000256" key="10">
    <source>
        <dbReference type="ARBA" id="ARBA00071568"/>
    </source>
</evidence>
<dbReference type="SUPFAM" id="SSF52922">
    <property type="entry name" value="TK C-terminal domain-like"/>
    <property type="match status" value="1"/>
</dbReference>
<evidence type="ECO:0000313" key="14">
    <source>
        <dbReference type="WBParaSite" id="SMUV_0000641901-mRNA-1"/>
    </source>
</evidence>
<evidence type="ECO:0000256" key="2">
    <source>
        <dbReference type="ARBA" id="ARBA00004305"/>
    </source>
</evidence>
<evidence type="ECO:0000256" key="6">
    <source>
        <dbReference type="ARBA" id="ARBA00023128"/>
    </source>
</evidence>
<dbReference type="SMART" id="SM00861">
    <property type="entry name" value="Transket_pyr"/>
    <property type="match status" value="1"/>
</dbReference>
<evidence type="ECO:0000256" key="5">
    <source>
        <dbReference type="ARBA" id="ARBA00023002"/>
    </source>
</evidence>
<dbReference type="PANTHER" id="PTHR42980:SF1">
    <property type="entry name" value="2-OXOISOVALERATE DEHYDROGENASE SUBUNIT BETA, MITOCHONDRIAL"/>
    <property type="match status" value="1"/>
</dbReference>
<dbReference type="GO" id="GO:0003863">
    <property type="term" value="F:branched-chain 2-oxo acid dehydrogenase activity"/>
    <property type="evidence" value="ECO:0007669"/>
    <property type="project" value="UniProtKB-EC"/>
</dbReference>
<keyword evidence="5" id="KW-0560">Oxidoreductase</keyword>
<evidence type="ECO:0000256" key="1">
    <source>
        <dbReference type="ARBA" id="ARBA00001964"/>
    </source>
</evidence>